<gene>
    <name evidence="3" type="ORF">S7711_04996</name>
</gene>
<keyword evidence="2" id="KW-1133">Transmembrane helix</keyword>
<dbReference type="HOGENOM" id="CLU_042303_0_1_1"/>
<keyword evidence="2" id="KW-0472">Membrane</keyword>
<protein>
    <submittedName>
        <fullName evidence="3">Uncharacterized protein</fullName>
    </submittedName>
</protein>
<feature type="compositionally biased region" description="Low complexity" evidence="1">
    <location>
        <begin position="19"/>
        <end position="34"/>
    </location>
</feature>
<accession>A0A084ARD0</accession>
<reference evidence="3 4" key="1">
    <citation type="journal article" date="2014" name="BMC Genomics">
        <title>Comparative genome sequencing reveals chemotype-specific gene clusters in the toxigenic black mold Stachybotrys.</title>
        <authorList>
            <person name="Semeiks J."/>
            <person name="Borek D."/>
            <person name="Otwinowski Z."/>
            <person name="Grishin N.V."/>
        </authorList>
    </citation>
    <scope>NUCLEOTIDE SEQUENCE [LARGE SCALE GENOMIC DNA]</scope>
    <source>
        <strain evidence="4">CBS 109288 / IBT 7711</strain>
    </source>
</reference>
<dbReference type="Proteomes" id="UP000028045">
    <property type="component" value="Unassembled WGS sequence"/>
</dbReference>
<dbReference type="AlphaFoldDB" id="A0A084ARD0"/>
<dbReference type="PANTHER" id="PTHR37848:SF1">
    <property type="entry name" value="SUN DOMAIN-CONTAINING PROTEIN"/>
    <property type="match status" value="1"/>
</dbReference>
<dbReference type="PANTHER" id="PTHR37848">
    <property type="entry name" value="EXPRESSED PROTEIN"/>
    <property type="match status" value="1"/>
</dbReference>
<evidence type="ECO:0000313" key="3">
    <source>
        <dbReference type="EMBL" id="KEY67859.1"/>
    </source>
</evidence>
<feature type="transmembrane region" description="Helical" evidence="2">
    <location>
        <begin position="281"/>
        <end position="301"/>
    </location>
</feature>
<proteinExistence type="predicted"/>
<sequence>MGKPSDALAPPSPSPLPTPLEESSSSISLADTLANAPIQRYFDDDPTELQHDDLPPLYSDDASSFRPVDPLMPVGSPEFQLQPFSRNNNDDTAYYVDRRLDSDPKFLEDHLNLLALVPPRPTVHLRGTHRETVRNGDRSERKEIVDFDITLDLTHLLYEDISAQRSWSTLCTVSNFEKVRRGTVFTTRAPGFGGPGSVPEAGVPDVGEWCRRFCTSRDGLRAFSFERRVVGWDFELLRGKLENLIRATNYRGHTRIEFPLRNARVEVYNDCRTNRWRLTKWIEMLFVFTLLFLFAWPWLLLRTHRWDTVYAEWCLSRRGEDGRKRYVSLSENRWYNLWARPISRAVLNRRQGVLDQGDLLDGVDATTPPAEGLAGWVQAGRDAMGVVDRSFGWGSDS</sequence>
<evidence type="ECO:0000256" key="2">
    <source>
        <dbReference type="SAM" id="Phobius"/>
    </source>
</evidence>
<keyword evidence="4" id="KW-1185">Reference proteome</keyword>
<dbReference type="EMBL" id="KL648600">
    <property type="protein sequence ID" value="KEY67859.1"/>
    <property type="molecule type" value="Genomic_DNA"/>
</dbReference>
<keyword evidence="2" id="KW-0812">Transmembrane</keyword>
<organism evidence="3 4">
    <name type="scientific">Stachybotrys chartarum (strain CBS 109288 / IBT 7711)</name>
    <name type="common">Toxic black mold</name>
    <name type="synonym">Stilbospora chartarum</name>
    <dbReference type="NCBI Taxonomy" id="1280523"/>
    <lineage>
        <taxon>Eukaryota</taxon>
        <taxon>Fungi</taxon>
        <taxon>Dikarya</taxon>
        <taxon>Ascomycota</taxon>
        <taxon>Pezizomycotina</taxon>
        <taxon>Sordariomycetes</taxon>
        <taxon>Hypocreomycetidae</taxon>
        <taxon>Hypocreales</taxon>
        <taxon>Stachybotryaceae</taxon>
        <taxon>Stachybotrys</taxon>
    </lineage>
</organism>
<name>A0A084ARD0_STACB</name>
<evidence type="ECO:0000313" key="4">
    <source>
        <dbReference type="Proteomes" id="UP000028045"/>
    </source>
</evidence>
<feature type="region of interest" description="Disordered" evidence="1">
    <location>
        <begin position="1"/>
        <end position="70"/>
    </location>
</feature>
<dbReference type="OrthoDB" id="203796at2759"/>
<evidence type="ECO:0000256" key="1">
    <source>
        <dbReference type="SAM" id="MobiDB-lite"/>
    </source>
</evidence>